<proteinExistence type="predicted"/>
<feature type="transmembrane region" description="Helical" evidence="1">
    <location>
        <begin position="230"/>
        <end position="249"/>
    </location>
</feature>
<keyword evidence="1" id="KW-1133">Transmembrane helix</keyword>
<dbReference type="Proteomes" id="UP000075398">
    <property type="component" value="Unassembled WGS sequence"/>
</dbReference>
<keyword evidence="1" id="KW-0472">Membrane</keyword>
<reference evidence="2 3" key="1">
    <citation type="journal article" date="2016" name="ISME J.">
        <title>Chasing the elusive Euryarchaeota class WSA2: genomes reveal a uniquely fastidious methyl-reducing methanogen.</title>
        <authorList>
            <person name="Nobu M.K."/>
            <person name="Narihiro T."/>
            <person name="Kuroda K."/>
            <person name="Mei R."/>
            <person name="Liu W.T."/>
        </authorList>
    </citation>
    <scope>NUCLEOTIDE SEQUENCE [LARGE SCALE GENOMIC DNA]</scope>
    <source>
        <strain evidence="2">U1lsi0528_Bin055</strain>
    </source>
</reference>
<evidence type="ECO:0000313" key="3">
    <source>
        <dbReference type="Proteomes" id="UP000075398"/>
    </source>
</evidence>
<evidence type="ECO:0000313" key="2">
    <source>
        <dbReference type="EMBL" id="KYC46479.1"/>
    </source>
</evidence>
<protein>
    <submittedName>
        <fullName evidence="2">Uncharacterized protein</fullName>
    </submittedName>
</protein>
<feature type="transmembrane region" description="Helical" evidence="1">
    <location>
        <begin position="7"/>
        <end position="25"/>
    </location>
</feature>
<sequence length="308" mass="35946">MARRNDFIVMGIILLIVAGGLYYYFITPLERNFTAQEYVTKERAVTKERIVPRDIVVKKTRDVLVYTDSIIKDSYADLKPGEFSIITEPILKSSDRIKYIITTDPNTDTIERWFQFVILDSKNYDLWITDQTYDAYYESPIGEVQLNGVWKAPVTTETKQYKLVISNKSFAYSKRVKYTIIKQEASVKTQEYSQKVTENVTETYEVKEPYQELETVTNKEVVSLHTYKPISYIIGAFGILAILIGFMTAQREKIKRIEDFRQAMRAKYRPQDIPRCPNCGSKVIDTHVREDGVELYKCTFCNHLFEMK</sequence>
<accession>A0A150IN85</accession>
<dbReference type="AlphaFoldDB" id="A0A150IN85"/>
<comment type="caution">
    <text evidence="2">The sequence shown here is derived from an EMBL/GenBank/DDBJ whole genome shotgun (WGS) entry which is preliminary data.</text>
</comment>
<dbReference type="EMBL" id="LNGC01000197">
    <property type="protein sequence ID" value="KYC46479.1"/>
    <property type="molecule type" value="Genomic_DNA"/>
</dbReference>
<evidence type="ECO:0000256" key="1">
    <source>
        <dbReference type="SAM" id="Phobius"/>
    </source>
</evidence>
<keyword evidence="1" id="KW-0812">Transmembrane</keyword>
<organism evidence="2 3">
    <name type="scientific">Candidatus Methanofastidiosum methylothiophilum</name>
    <dbReference type="NCBI Taxonomy" id="1705564"/>
    <lineage>
        <taxon>Archaea</taxon>
        <taxon>Methanobacteriati</taxon>
        <taxon>Methanobacteriota</taxon>
        <taxon>Stenosarchaea group</taxon>
        <taxon>Candidatus Methanofastidiosia</taxon>
        <taxon>Candidatus Methanofastidiosales</taxon>
        <taxon>Candidatus Methanofastidiosaceae</taxon>
        <taxon>Candidatus Methanofastidiosum</taxon>
    </lineage>
</organism>
<gene>
    <name evidence="2" type="ORF">AMQ22_02126</name>
</gene>
<name>A0A150IN85_9EURY</name>